<organism evidence="1 2">
    <name type="scientific">Adineta steineri</name>
    <dbReference type="NCBI Taxonomy" id="433720"/>
    <lineage>
        <taxon>Eukaryota</taxon>
        <taxon>Metazoa</taxon>
        <taxon>Spiralia</taxon>
        <taxon>Gnathifera</taxon>
        <taxon>Rotifera</taxon>
        <taxon>Eurotatoria</taxon>
        <taxon>Bdelloidea</taxon>
        <taxon>Adinetida</taxon>
        <taxon>Adinetidae</taxon>
        <taxon>Adineta</taxon>
    </lineage>
</organism>
<dbReference type="InterPro" id="IPR022519">
    <property type="entry name" value="Gloeo/Verruco_rpt"/>
</dbReference>
<dbReference type="OrthoDB" id="9996048at2759"/>
<reference evidence="1" key="1">
    <citation type="submission" date="2021-02" db="EMBL/GenBank/DDBJ databases">
        <authorList>
            <person name="Nowell W R."/>
        </authorList>
    </citation>
    <scope>NUCLEOTIDE SEQUENCE</scope>
</reference>
<dbReference type="SUPFAM" id="SSF63825">
    <property type="entry name" value="YWTD domain"/>
    <property type="match status" value="1"/>
</dbReference>
<gene>
    <name evidence="1" type="ORF">VCS650_LOCUS7606</name>
</gene>
<protein>
    <submittedName>
        <fullName evidence="1">Uncharacterized protein</fullName>
    </submittedName>
</protein>
<dbReference type="EMBL" id="CAJNON010000049">
    <property type="protein sequence ID" value="CAF0868824.1"/>
    <property type="molecule type" value="Genomic_DNA"/>
</dbReference>
<evidence type="ECO:0000313" key="2">
    <source>
        <dbReference type="Proteomes" id="UP000663891"/>
    </source>
</evidence>
<comment type="caution">
    <text evidence="1">The sequence shown here is derived from an EMBL/GenBank/DDBJ whole genome shotgun (WGS) entry which is preliminary data.</text>
</comment>
<sequence length="403" mass="44333">MLINLDVDVSARTVEIKYSYPHPQDDQVVQNLDMDKLKRIKSKINGANPQSTLIELNNTGVLYGVTRNGGNSSDDLGVIYRIDTIRNNTFTVIHHFTNNTGCHPVSPLVFDNDVFLFGSTIRCGQFGYGNLFRFNLSDHTFNIIYEFHDIANPENLFLDTNSGLLYGVTGVGSSTFYGSVFTIDIRHKTPSTTFKQLFSFNYGVGAFPSNLILVNSSLYINTQIFGRFGGGTLIKMDLDGKNAELIYAFGGDKALGCCPWGQFVLVTNGRDQYLYGTTMGAAECPSTIYRVGLTTITNQIELVVTFNETTVGSAPFDGLIQSINSSLLYGVTSQGGMNNRGTIFRLNINNDESLEKLFDIPSDDIFGYKTLGGLLEVRNNSFYGPANLGGKYGLGTIYKVTIN</sequence>
<evidence type="ECO:0000313" key="1">
    <source>
        <dbReference type="EMBL" id="CAF0868824.1"/>
    </source>
</evidence>
<dbReference type="AlphaFoldDB" id="A0A813XIW3"/>
<dbReference type="Proteomes" id="UP000663891">
    <property type="component" value="Unassembled WGS sequence"/>
</dbReference>
<name>A0A813XIW3_9BILA</name>
<accession>A0A813XIW3</accession>
<dbReference type="NCBIfam" id="TIGR03803">
    <property type="entry name" value="Gloeo_Verruco"/>
    <property type="match status" value="3"/>
</dbReference>
<proteinExistence type="predicted"/>